<comment type="pathway">
    <text evidence="2 11">Metabolic intermediate biosynthesis; (R)-mevalonate biosynthesis; (R)-mevalonate from acetyl-CoA: step 3/3.</text>
</comment>
<dbReference type="PANTHER" id="PTHR10572:SF24">
    <property type="entry name" value="3-HYDROXY-3-METHYLGLUTARYL-COENZYME A REDUCTASE"/>
    <property type="match status" value="1"/>
</dbReference>
<dbReference type="Gene3D" id="3.90.770.10">
    <property type="entry name" value="3-hydroxy-3-methylglutaryl-coenzyme A Reductase, Chain A, domain 2"/>
    <property type="match status" value="1"/>
</dbReference>
<dbReference type="InterPro" id="IPR053958">
    <property type="entry name" value="HMGCR/SNAP/NPC1-like_SSD"/>
</dbReference>
<dbReference type="EMBL" id="CAJFCJ010000009">
    <property type="protein sequence ID" value="CAD5119125.1"/>
    <property type="molecule type" value="Genomic_DNA"/>
</dbReference>
<feature type="domain" description="SSD" evidence="12">
    <location>
        <begin position="60"/>
        <end position="217"/>
    </location>
</feature>
<reference evidence="13 14" key="1">
    <citation type="submission" date="2020-08" db="EMBL/GenBank/DDBJ databases">
        <authorList>
            <person name="Hejnol A."/>
        </authorList>
    </citation>
    <scope>NUCLEOTIDE SEQUENCE [LARGE SCALE GENOMIC DNA]</scope>
</reference>
<comment type="subcellular location">
    <subcellularLocation>
        <location evidence="1 11">Endoplasmic reticulum membrane</location>
        <topology evidence="1 11">Multi-pass membrane protein</topology>
    </subcellularLocation>
</comment>
<organism evidence="13 14">
    <name type="scientific">Dimorphilus gyrociliatus</name>
    <dbReference type="NCBI Taxonomy" id="2664684"/>
    <lineage>
        <taxon>Eukaryota</taxon>
        <taxon>Metazoa</taxon>
        <taxon>Spiralia</taxon>
        <taxon>Lophotrochozoa</taxon>
        <taxon>Annelida</taxon>
        <taxon>Polychaeta</taxon>
        <taxon>Polychaeta incertae sedis</taxon>
        <taxon>Dinophilidae</taxon>
        <taxon>Dimorphilus</taxon>
    </lineage>
</organism>
<dbReference type="InterPro" id="IPR000731">
    <property type="entry name" value="SSD"/>
</dbReference>
<dbReference type="Gene3D" id="3.30.70.420">
    <property type="entry name" value="Hydroxymethylglutaryl-CoA reductase, class I/II, NAD/NADP-binding domain"/>
    <property type="match status" value="1"/>
</dbReference>
<feature type="transmembrane region" description="Helical" evidence="11">
    <location>
        <begin position="59"/>
        <end position="77"/>
    </location>
</feature>
<comment type="catalytic activity">
    <reaction evidence="10">
        <text>(R)-mevalonate + 2 NADP(+) + CoA = (3S)-3-hydroxy-3-methylglutaryl-CoA + 2 NADPH + 2 H(+)</text>
        <dbReference type="Rhea" id="RHEA:15989"/>
        <dbReference type="ChEBI" id="CHEBI:15378"/>
        <dbReference type="ChEBI" id="CHEBI:36464"/>
        <dbReference type="ChEBI" id="CHEBI:43074"/>
        <dbReference type="ChEBI" id="CHEBI:57287"/>
        <dbReference type="ChEBI" id="CHEBI:57783"/>
        <dbReference type="ChEBI" id="CHEBI:58349"/>
        <dbReference type="EC" id="1.1.1.34"/>
    </reaction>
    <physiologicalReaction direction="right-to-left" evidence="10">
        <dbReference type="Rhea" id="RHEA:15991"/>
    </physiologicalReaction>
</comment>
<dbReference type="PANTHER" id="PTHR10572">
    <property type="entry name" value="3-HYDROXY-3-METHYLGLUTARYL-COENZYME A REDUCTASE"/>
    <property type="match status" value="1"/>
</dbReference>
<evidence type="ECO:0000256" key="8">
    <source>
        <dbReference type="ARBA" id="ARBA00023002"/>
    </source>
</evidence>
<dbReference type="GO" id="GO:0016126">
    <property type="term" value="P:sterol biosynthetic process"/>
    <property type="evidence" value="ECO:0007669"/>
    <property type="project" value="TreeGrafter"/>
</dbReference>
<feature type="transmembrane region" description="Helical" evidence="11">
    <location>
        <begin position="20"/>
        <end position="39"/>
    </location>
</feature>
<feature type="transmembrane region" description="Helical" evidence="11">
    <location>
        <begin position="89"/>
        <end position="110"/>
    </location>
</feature>
<evidence type="ECO:0000256" key="11">
    <source>
        <dbReference type="RuleBase" id="RU361219"/>
    </source>
</evidence>
<dbReference type="SUPFAM" id="SSF56542">
    <property type="entry name" value="Substrate-binding domain of HMG-CoA reductase"/>
    <property type="match status" value="1"/>
</dbReference>
<dbReference type="GO" id="GO:0015936">
    <property type="term" value="P:coenzyme A metabolic process"/>
    <property type="evidence" value="ECO:0007669"/>
    <property type="project" value="InterPro"/>
</dbReference>
<keyword evidence="8 11" id="KW-0560">Oxidoreductase</keyword>
<dbReference type="InterPro" id="IPR009029">
    <property type="entry name" value="HMG_CoA_Rdtase_sub-bd_dom_sf"/>
</dbReference>
<dbReference type="InterPro" id="IPR009023">
    <property type="entry name" value="HMG_CoA_Rdtase_NAD(P)-bd_sf"/>
</dbReference>
<dbReference type="CDD" id="cd00643">
    <property type="entry name" value="HMG-CoA_reductase_classI"/>
    <property type="match status" value="1"/>
</dbReference>
<evidence type="ECO:0000256" key="5">
    <source>
        <dbReference type="ARBA" id="ARBA00022824"/>
    </source>
</evidence>
<dbReference type="PROSITE" id="PS01192">
    <property type="entry name" value="HMG_COA_REDUCTASE_3"/>
    <property type="match status" value="1"/>
</dbReference>
<dbReference type="GO" id="GO:0005778">
    <property type="term" value="C:peroxisomal membrane"/>
    <property type="evidence" value="ECO:0007669"/>
    <property type="project" value="TreeGrafter"/>
</dbReference>
<dbReference type="InterPro" id="IPR023282">
    <property type="entry name" value="HMG_CoA_Rdtase_N"/>
</dbReference>
<evidence type="ECO:0000313" key="14">
    <source>
        <dbReference type="Proteomes" id="UP000549394"/>
    </source>
</evidence>
<dbReference type="GO" id="GO:0004420">
    <property type="term" value="F:hydroxymethylglutaryl-CoA reductase (NADPH) activity"/>
    <property type="evidence" value="ECO:0007669"/>
    <property type="project" value="UniProtKB-EC"/>
</dbReference>
<dbReference type="Gene3D" id="1.10.3270.10">
    <property type="entry name" value="HMGR, N-terminal domain"/>
    <property type="match status" value="1"/>
</dbReference>
<gene>
    <name evidence="13" type="ORF">DGYR_LOCUS7410</name>
</gene>
<evidence type="ECO:0000256" key="1">
    <source>
        <dbReference type="ARBA" id="ARBA00004477"/>
    </source>
</evidence>
<keyword evidence="4 11" id="KW-0812">Transmembrane</keyword>
<dbReference type="AlphaFoldDB" id="A0A7I8VUA6"/>
<feature type="transmembrane region" description="Helical" evidence="11">
    <location>
        <begin position="160"/>
        <end position="180"/>
    </location>
</feature>
<dbReference type="PROSITE" id="PS50156">
    <property type="entry name" value="SSD"/>
    <property type="match status" value="1"/>
</dbReference>
<dbReference type="PROSITE" id="PS00318">
    <property type="entry name" value="HMG_COA_REDUCTASE_2"/>
    <property type="match status" value="1"/>
</dbReference>
<dbReference type="InterPro" id="IPR004554">
    <property type="entry name" value="HMG_CoA_Rdtase_eu_arc"/>
</dbReference>
<dbReference type="FunFam" id="3.30.70.420:FF:000001">
    <property type="entry name" value="3-hydroxy-3-methylglutaryl coenzyme A reductase"/>
    <property type="match status" value="1"/>
</dbReference>
<evidence type="ECO:0000259" key="12">
    <source>
        <dbReference type="PROSITE" id="PS50156"/>
    </source>
</evidence>
<dbReference type="SUPFAM" id="SSF55035">
    <property type="entry name" value="NAD-binding domain of HMG-CoA reductase"/>
    <property type="match status" value="1"/>
</dbReference>
<dbReference type="NCBIfam" id="TIGR00533">
    <property type="entry name" value="HMG_CoA_R_NADP"/>
    <property type="match status" value="1"/>
</dbReference>
<dbReference type="FunFam" id="3.90.770.10:FF:000001">
    <property type="entry name" value="3-hydroxy-3-methylglutaryl coenzyme A reductase"/>
    <property type="match status" value="1"/>
</dbReference>
<dbReference type="InterPro" id="IPR023076">
    <property type="entry name" value="HMG_CoA_Rdtase_CS"/>
</dbReference>
<evidence type="ECO:0000256" key="7">
    <source>
        <dbReference type="ARBA" id="ARBA00022989"/>
    </source>
</evidence>
<comment type="similarity">
    <text evidence="3 11">Belongs to the HMG-CoA reductase family.</text>
</comment>
<keyword evidence="7 11" id="KW-1133">Transmembrane helix</keyword>
<sequence length="817" mass="88855">MISKIFRAHGRLCTTHPWEVIIGTFTLTICIVSMCLFGFTDGICGWNCECPSEDIEKISDPLVLTVTRCVAVVYIYLKFQKLRKLGWKYLLGIAGLLTIFSSFVLSIAVIKLLEGDMKGLNEALPLFLLVIDLSKATTLAKFALKSSSQGEIKENISRGLAVIGPVVTLDAFVQVMLLGIGILSGVKQLEKICYFGCLAVIANYLAFMTFYPSALTLIMELGNGESLAENWKVPSKLLKHEEEKNPVAQRVKLIMSVGLVLVHTHSILAGNGLTAKEGVKRMKYKKPHLSLGTFYWKELTTFSPEFLVTAILAIILTIKYIWWDNDVKVSQEDEQDVILKQPSQPRFAIDEDSFKSAEIATQTDNDIIVSEEPVIQEAEKLPVIDNDLDPSVMSDVEVVNLVKSKSLPSYKLESALGDYERAVSIRRRILCEDIREEIVEKLPYRNLDYSLINGACCENVIGYMPVPVGTAGPLLLDGRNYHVPMATTEGCLVASTNRGCRALVKSGGVRSCVVNDGMSRAPVVRLSSANRAAQVKIWLEENVHVIGEEFESTSRFARLKKLQIIQAARYLYIRFVCQTGDAMGMNMISKGAEKALNFLRSKHFPDLEILSLSGNVCTDKKASAINWIEGRGKSVVCDAIIPSSVIKTVLKSSVEALCDLNVGKNLIGSAMAGTAVGGFNAHSSNIVTAIFIATGQDVAQNIASSNCLTLLEPHESGGLYISCTMPSIEVGTVGGGTILSAQKSCLEMLGVAGGGKQPGENSTELSKIVCATVLAGELSLMSALAAGHLVRSHMRHNRSNVALNSISNPTRCCGKLQ</sequence>
<evidence type="ECO:0000256" key="6">
    <source>
        <dbReference type="ARBA" id="ARBA00022857"/>
    </source>
</evidence>
<dbReference type="EC" id="1.1.1.34" evidence="11"/>
<keyword evidence="9 11" id="KW-0472">Membrane</keyword>
<keyword evidence="5 11" id="KW-0256">Endoplasmic reticulum</keyword>
<dbReference type="FunFam" id="1.10.3270.10:FF:000001">
    <property type="entry name" value="3-hydroxy-3-methylglutaryl coenzyme A reductase"/>
    <property type="match status" value="1"/>
</dbReference>
<evidence type="ECO:0000256" key="10">
    <source>
        <dbReference type="ARBA" id="ARBA00049909"/>
    </source>
</evidence>
<comment type="caution">
    <text evidence="13">The sequence shown here is derived from an EMBL/GenBank/DDBJ whole genome shotgun (WGS) entry which is preliminary data.</text>
</comment>
<accession>A0A7I8VUA6</accession>
<dbReference type="GO" id="GO:0005789">
    <property type="term" value="C:endoplasmic reticulum membrane"/>
    <property type="evidence" value="ECO:0007669"/>
    <property type="project" value="UniProtKB-SubCell"/>
</dbReference>
<dbReference type="OrthoDB" id="310654at2759"/>
<dbReference type="InterPro" id="IPR002202">
    <property type="entry name" value="HMG_CoA_Rdtase"/>
</dbReference>
<evidence type="ECO:0000256" key="9">
    <source>
        <dbReference type="ARBA" id="ARBA00023136"/>
    </source>
</evidence>
<name>A0A7I8VUA6_9ANNE</name>
<dbReference type="Proteomes" id="UP000549394">
    <property type="component" value="Unassembled WGS sequence"/>
</dbReference>
<dbReference type="Pfam" id="PF00368">
    <property type="entry name" value="HMG-CoA_red"/>
    <property type="match status" value="1"/>
</dbReference>
<keyword evidence="14" id="KW-1185">Reference proteome</keyword>
<keyword evidence="6 11" id="KW-0521">NADP</keyword>
<dbReference type="PROSITE" id="PS50065">
    <property type="entry name" value="HMG_COA_REDUCTASE_4"/>
    <property type="match status" value="1"/>
</dbReference>
<protein>
    <recommendedName>
        <fullName evidence="11">3-hydroxy-3-methylglutaryl coenzyme A reductase</fullName>
        <shortName evidence="11">HMG-CoA reductase</shortName>
        <ecNumber evidence="11">1.1.1.34</ecNumber>
    </recommendedName>
</protein>
<proteinExistence type="inferred from homology"/>
<evidence type="ECO:0000313" key="13">
    <source>
        <dbReference type="EMBL" id="CAD5119125.1"/>
    </source>
</evidence>
<dbReference type="Pfam" id="PF12349">
    <property type="entry name" value="Sterol-sensing"/>
    <property type="match status" value="1"/>
</dbReference>
<evidence type="ECO:0000256" key="2">
    <source>
        <dbReference type="ARBA" id="ARBA00005084"/>
    </source>
</evidence>
<dbReference type="UniPathway" id="UPA00058">
    <property type="reaction ID" value="UER00103"/>
</dbReference>
<feature type="transmembrane region" description="Helical" evidence="11">
    <location>
        <begin position="192"/>
        <end position="211"/>
    </location>
</feature>
<dbReference type="GO" id="GO:0008299">
    <property type="term" value="P:isoprenoid biosynthetic process"/>
    <property type="evidence" value="ECO:0007669"/>
    <property type="project" value="InterPro"/>
</dbReference>
<dbReference type="PRINTS" id="PR00071">
    <property type="entry name" value="HMGCOARDTASE"/>
</dbReference>
<evidence type="ECO:0000256" key="3">
    <source>
        <dbReference type="ARBA" id="ARBA00007661"/>
    </source>
</evidence>
<dbReference type="InterPro" id="IPR023074">
    <property type="entry name" value="HMG_CoA_Rdtase_cat_sf"/>
</dbReference>
<dbReference type="PROSITE" id="PS00066">
    <property type="entry name" value="HMG_COA_REDUCTASE_1"/>
    <property type="match status" value="1"/>
</dbReference>
<evidence type="ECO:0000256" key="4">
    <source>
        <dbReference type="ARBA" id="ARBA00022692"/>
    </source>
</evidence>